<evidence type="ECO:0000256" key="2">
    <source>
        <dbReference type="ARBA" id="ARBA00022837"/>
    </source>
</evidence>
<evidence type="ECO:0000256" key="1">
    <source>
        <dbReference type="ARBA" id="ARBA00022737"/>
    </source>
</evidence>
<dbReference type="PANTHER" id="PTHR47936">
    <property type="entry name" value="PPR_LONG DOMAIN-CONTAINING PROTEIN"/>
    <property type="match status" value="1"/>
</dbReference>
<evidence type="ECO:0000313" key="5">
    <source>
        <dbReference type="EMBL" id="CAK9043316.1"/>
    </source>
</evidence>
<dbReference type="Gene3D" id="1.10.238.10">
    <property type="entry name" value="EF-hand"/>
    <property type="match status" value="1"/>
</dbReference>
<dbReference type="InterPro" id="IPR011990">
    <property type="entry name" value="TPR-like_helical_dom_sf"/>
</dbReference>
<proteinExistence type="predicted"/>
<comment type="caution">
    <text evidence="5">The sequence shown here is derived from an EMBL/GenBank/DDBJ whole genome shotgun (WGS) entry which is preliminary data.</text>
</comment>
<keyword evidence="6" id="KW-1185">Reference proteome</keyword>
<dbReference type="InterPro" id="IPR018247">
    <property type="entry name" value="EF_Hand_1_Ca_BS"/>
</dbReference>
<sequence length="608" mass="68122">MRVEPTVVTYAAVIASCEAGGRWQLALDFLREIRHRKLQGNLVAFNAAVSACEKASQWTWALQILEDVTSFALQPNVITCSAAISAGEKAAEWAPALSVLEDARSHKLRPNLVAYNAFLGACQNAWQWERSLATLATLDADVISLTSAVSASGDASQWPRAAGMFREMHWRQIESDFSFLSATTSAKAVASSWQKAVEMQEILVLMHQTPGIGFFNSLLHACHQGSAWLQSVQLLTEERRFGARPDELGLSAVLLGCVSQRAFRAARRSDQAPCEVGISGEQVKDLLWACRGREFVFSEPLPWAVAVTRAGHGKEPQAAVAKAPGVPPRFNNHHGIKGMNSMTSVLLAVSMEKLEMRLVYSYKASVFEITNMTRMTMQLVKDELGQERPVEPADTTAADVAAQVAAQRIEEPVPPRERRERRASEESEDVVQSLKSTFDKEIFDHHDGDGSGRLSFDEIIKVIETLMEEQVPDEDTVKNRIQSGQTKQFVPHGLFDLNFEDFLVWYSPLERKVLGHRLRSFSVQEKRMRNLAKLNGLDALCMDRVDEEEFENVLREASTTCFFWREIDEDESGKATFVEFLNFWSSRHDEMVLFALMRRFGQSEAQGE</sequence>
<name>A0ABP0LVR9_9DINO</name>
<evidence type="ECO:0000256" key="3">
    <source>
        <dbReference type="SAM" id="MobiDB-lite"/>
    </source>
</evidence>
<keyword evidence="1" id="KW-0677">Repeat</keyword>
<accession>A0ABP0LVR9</accession>
<protein>
    <recommendedName>
        <fullName evidence="4">EF-hand domain-containing protein</fullName>
    </recommendedName>
</protein>
<dbReference type="InterPro" id="IPR011992">
    <property type="entry name" value="EF-hand-dom_pair"/>
</dbReference>
<evidence type="ECO:0000313" key="6">
    <source>
        <dbReference type="Proteomes" id="UP001642484"/>
    </source>
</evidence>
<dbReference type="Pfam" id="PF13812">
    <property type="entry name" value="PPR_3"/>
    <property type="match status" value="1"/>
</dbReference>
<keyword evidence="2" id="KW-0106">Calcium</keyword>
<feature type="region of interest" description="Disordered" evidence="3">
    <location>
        <begin position="409"/>
        <end position="430"/>
    </location>
</feature>
<dbReference type="Proteomes" id="UP001642484">
    <property type="component" value="Unassembled WGS sequence"/>
</dbReference>
<dbReference type="InterPro" id="IPR002885">
    <property type="entry name" value="PPR_rpt"/>
</dbReference>
<dbReference type="EMBL" id="CAXAMN010014446">
    <property type="protein sequence ID" value="CAK9043316.1"/>
    <property type="molecule type" value="Genomic_DNA"/>
</dbReference>
<feature type="domain" description="EF-hand" evidence="4">
    <location>
        <begin position="440"/>
        <end position="469"/>
    </location>
</feature>
<organism evidence="5 6">
    <name type="scientific">Durusdinium trenchii</name>
    <dbReference type="NCBI Taxonomy" id="1381693"/>
    <lineage>
        <taxon>Eukaryota</taxon>
        <taxon>Sar</taxon>
        <taxon>Alveolata</taxon>
        <taxon>Dinophyceae</taxon>
        <taxon>Suessiales</taxon>
        <taxon>Symbiodiniaceae</taxon>
        <taxon>Durusdinium</taxon>
    </lineage>
</organism>
<dbReference type="PROSITE" id="PS50222">
    <property type="entry name" value="EF_HAND_2"/>
    <property type="match status" value="1"/>
</dbReference>
<dbReference type="Gene3D" id="1.25.40.10">
    <property type="entry name" value="Tetratricopeptide repeat domain"/>
    <property type="match status" value="2"/>
</dbReference>
<dbReference type="InterPro" id="IPR002048">
    <property type="entry name" value="EF_hand_dom"/>
</dbReference>
<dbReference type="PROSITE" id="PS51257">
    <property type="entry name" value="PROKAR_LIPOPROTEIN"/>
    <property type="match status" value="1"/>
</dbReference>
<dbReference type="PANTHER" id="PTHR47936:SF1">
    <property type="entry name" value="PENTATRICOPEPTIDE REPEAT-CONTAINING PROTEIN GUN1, CHLOROPLASTIC"/>
    <property type="match status" value="1"/>
</dbReference>
<evidence type="ECO:0000259" key="4">
    <source>
        <dbReference type="PROSITE" id="PS50222"/>
    </source>
</evidence>
<dbReference type="PROSITE" id="PS00018">
    <property type="entry name" value="EF_HAND_1"/>
    <property type="match status" value="1"/>
</dbReference>
<feature type="compositionally biased region" description="Basic and acidic residues" evidence="3">
    <location>
        <begin position="409"/>
        <end position="425"/>
    </location>
</feature>
<gene>
    <name evidence="5" type="ORF">CCMP2556_LOCUS22940</name>
</gene>
<reference evidence="5 6" key="1">
    <citation type="submission" date="2024-02" db="EMBL/GenBank/DDBJ databases">
        <authorList>
            <person name="Chen Y."/>
            <person name="Shah S."/>
            <person name="Dougan E. K."/>
            <person name="Thang M."/>
            <person name="Chan C."/>
        </authorList>
    </citation>
    <scope>NUCLEOTIDE SEQUENCE [LARGE SCALE GENOMIC DNA]</scope>
</reference>
<dbReference type="SUPFAM" id="SSF47473">
    <property type="entry name" value="EF-hand"/>
    <property type="match status" value="1"/>
</dbReference>